<comment type="caution">
    <text evidence="1">The sequence shown here is derived from an EMBL/GenBank/DDBJ whole genome shotgun (WGS) entry which is preliminary data.</text>
</comment>
<evidence type="ECO:0000313" key="1">
    <source>
        <dbReference type="EMBL" id="MFB9090391.1"/>
    </source>
</evidence>
<dbReference type="Proteomes" id="UP001589576">
    <property type="component" value="Unassembled WGS sequence"/>
</dbReference>
<reference evidence="1 2" key="1">
    <citation type="submission" date="2024-09" db="EMBL/GenBank/DDBJ databases">
        <authorList>
            <person name="Sun Q."/>
            <person name="Mori K."/>
        </authorList>
    </citation>
    <scope>NUCLEOTIDE SEQUENCE [LARGE SCALE GENOMIC DNA]</scope>
    <source>
        <strain evidence="1 2">CECT 8460</strain>
    </source>
</reference>
<proteinExistence type="predicted"/>
<gene>
    <name evidence="1" type="ORF">ACFFUU_12310</name>
</gene>
<sequence length="174" mass="20134">MRKSLFLYLFIIAVLMNVFTYKYFTSKEKSESKSNVEEIDNSLLTSKVLSDSITHLSDKLYDANTFSLENNDRAQNYLYESNKINDLPAFAEKVKQALLSYNDSPEGNKYTDQVKMGNQKFIINSVKLLNHRWIIANYSNGELWGEVLLKYFVEENGSISFEIMNSYLYPAALN</sequence>
<protein>
    <recommendedName>
        <fullName evidence="3">Hydrolase</fullName>
    </recommendedName>
</protein>
<evidence type="ECO:0008006" key="3">
    <source>
        <dbReference type="Google" id="ProtNLM"/>
    </source>
</evidence>
<organism evidence="1 2">
    <name type="scientific">Flavobacterium paronense</name>
    <dbReference type="NCBI Taxonomy" id="1392775"/>
    <lineage>
        <taxon>Bacteria</taxon>
        <taxon>Pseudomonadati</taxon>
        <taxon>Bacteroidota</taxon>
        <taxon>Flavobacteriia</taxon>
        <taxon>Flavobacteriales</taxon>
        <taxon>Flavobacteriaceae</taxon>
        <taxon>Flavobacterium</taxon>
    </lineage>
</organism>
<dbReference type="EMBL" id="JBHMFB010000029">
    <property type="protein sequence ID" value="MFB9090391.1"/>
    <property type="molecule type" value="Genomic_DNA"/>
</dbReference>
<evidence type="ECO:0000313" key="2">
    <source>
        <dbReference type="Proteomes" id="UP001589576"/>
    </source>
</evidence>
<dbReference type="RefSeq" id="WP_290285357.1">
    <property type="nucleotide sequence ID" value="NZ_JAUFQN010000019.1"/>
</dbReference>
<accession>A0ABV5GGY1</accession>
<name>A0ABV5GGY1_9FLAO</name>
<keyword evidence="2" id="KW-1185">Reference proteome</keyword>